<comment type="caution">
    <text evidence="2">The sequence shown here is derived from an EMBL/GenBank/DDBJ whole genome shotgun (WGS) entry which is preliminary data.</text>
</comment>
<evidence type="ECO:0000313" key="2">
    <source>
        <dbReference type="EMBL" id="KAK0741243.1"/>
    </source>
</evidence>
<feature type="compositionally biased region" description="Basic residues" evidence="1">
    <location>
        <begin position="117"/>
        <end position="133"/>
    </location>
</feature>
<evidence type="ECO:0000256" key="1">
    <source>
        <dbReference type="SAM" id="MobiDB-lite"/>
    </source>
</evidence>
<evidence type="ECO:0000313" key="3">
    <source>
        <dbReference type="Proteomes" id="UP001172155"/>
    </source>
</evidence>
<feature type="compositionally biased region" description="Basic residues" evidence="1">
    <location>
        <begin position="15"/>
        <end position="29"/>
    </location>
</feature>
<feature type="compositionally biased region" description="Basic and acidic residues" evidence="1">
    <location>
        <begin position="134"/>
        <end position="146"/>
    </location>
</feature>
<sequence>MGKARRGTSAGTKTPRQRRPQRGRARGRGRKQTWWRVGWEYRERWEHRAAGASHRCCRRCGRRCHLCHRCYRRRERGGRRWWHEEVHVGSRCLCRWSGHLEGARGSCCRTCWEGVGRRRGGGRRQQRSKTGRGRGRDGDDGRRGIDHAAAGTWNGGDVDRRGDGRWWLLGAGPGLCGTDLWLYRAGLGLSGGQWSIREWQAVNSLRKCGWSGQRELGMDASGGAVACKTPARDARGRPAGGGSCEGPGGGWVG</sequence>
<accession>A0AA40EL04</accession>
<keyword evidence="3" id="KW-1185">Reference proteome</keyword>
<feature type="region of interest" description="Disordered" evidence="1">
    <location>
        <begin position="230"/>
        <end position="253"/>
    </location>
</feature>
<reference evidence="2" key="1">
    <citation type="submission" date="2023-06" db="EMBL/GenBank/DDBJ databases">
        <title>Genome-scale phylogeny and comparative genomics of the fungal order Sordariales.</title>
        <authorList>
            <consortium name="Lawrence Berkeley National Laboratory"/>
            <person name="Hensen N."/>
            <person name="Bonometti L."/>
            <person name="Westerberg I."/>
            <person name="Brannstrom I.O."/>
            <person name="Guillou S."/>
            <person name="Cros-Aarteil S."/>
            <person name="Calhoun S."/>
            <person name="Haridas S."/>
            <person name="Kuo A."/>
            <person name="Mondo S."/>
            <person name="Pangilinan J."/>
            <person name="Riley R."/>
            <person name="LaButti K."/>
            <person name="Andreopoulos B."/>
            <person name="Lipzen A."/>
            <person name="Chen C."/>
            <person name="Yanf M."/>
            <person name="Daum C."/>
            <person name="Ng V."/>
            <person name="Clum A."/>
            <person name="Steindorff A."/>
            <person name="Ohm R."/>
            <person name="Martin F."/>
            <person name="Silar P."/>
            <person name="Natvig D."/>
            <person name="Lalanne C."/>
            <person name="Gautier V."/>
            <person name="Ament-velasquez S.L."/>
            <person name="Kruys A."/>
            <person name="Hutchinson M.I."/>
            <person name="Powell A.J."/>
            <person name="Barry K."/>
            <person name="Miller A.N."/>
            <person name="Grigoriev I.V."/>
            <person name="Debuchy R."/>
            <person name="Gladieux P."/>
            <person name="Thoren M.H."/>
            <person name="Johannesson H."/>
        </authorList>
    </citation>
    <scope>NUCLEOTIDE SEQUENCE</scope>
    <source>
        <strain evidence="2">SMH3187-1</strain>
    </source>
</reference>
<proteinExistence type="predicted"/>
<protein>
    <submittedName>
        <fullName evidence="2">Uncharacterized protein</fullName>
    </submittedName>
</protein>
<gene>
    <name evidence="2" type="ORF">B0T18DRAFT_227494</name>
</gene>
<dbReference type="AlphaFoldDB" id="A0AA40EL04"/>
<organism evidence="2 3">
    <name type="scientific">Schizothecium vesticola</name>
    <dbReference type="NCBI Taxonomy" id="314040"/>
    <lineage>
        <taxon>Eukaryota</taxon>
        <taxon>Fungi</taxon>
        <taxon>Dikarya</taxon>
        <taxon>Ascomycota</taxon>
        <taxon>Pezizomycotina</taxon>
        <taxon>Sordariomycetes</taxon>
        <taxon>Sordariomycetidae</taxon>
        <taxon>Sordariales</taxon>
        <taxon>Schizotheciaceae</taxon>
        <taxon>Schizothecium</taxon>
    </lineage>
</organism>
<feature type="region of interest" description="Disordered" evidence="1">
    <location>
        <begin position="116"/>
        <end position="154"/>
    </location>
</feature>
<feature type="region of interest" description="Disordered" evidence="1">
    <location>
        <begin position="1"/>
        <end position="29"/>
    </location>
</feature>
<name>A0AA40EL04_9PEZI</name>
<dbReference type="Proteomes" id="UP001172155">
    <property type="component" value="Unassembled WGS sequence"/>
</dbReference>
<feature type="compositionally biased region" description="Gly residues" evidence="1">
    <location>
        <begin position="238"/>
        <end position="253"/>
    </location>
</feature>
<dbReference type="EMBL" id="JAUKUD010000006">
    <property type="protein sequence ID" value="KAK0741243.1"/>
    <property type="molecule type" value="Genomic_DNA"/>
</dbReference>